<dbReference type="PANTHER" id="PTHR15537:SF2">
    <property type="entry name" value="F-BOX ONLY PROTEIN 7"/>
    <property type="match status" value="1"/>
</dbReference>
<evidence type="ECO:0000313" key="1">
    <source>
        <dbReference type="EnsemblMetazoa" id="XP_050511590.1"/>
    </source>
</evidence>
<organism evidence="3">
    <name type="scientific">Diabrotica virgifera virgifera</name>
    <name type="common">western corn rootworm</name>
    <dbReference type="NCBI Taxonomy" id="50390"/>
    <lineage>
        <taxon>Eukaryota</taxon>
        <taxon>Metazoa</taxon>
        <taxon>Ecdysozoa</taxon>
        <taxon>Arthropoda</taxon>
        <taxon>Hexapoda</taxon>
        <taxon>Insecta</taxon>
        <taxon>Pterygota</taxon>
        <taxon>Neoptera</taxon>
        <taxon>Endopterygota</taxon>
        <taxon>Coleoptera</taxon>
        <taxon>Polyphaga</taxon>
        <taxon>Cucujiformia</taxon>
        <taxon>Chrysomeloidea</taxon>
        <taxon>Chrysomelidae</taxon>
        <taxon>Galerucinae</taxon>
        <taxon>Diabroticina</taxon>
        <taxon>Diabroticites</taxon>
        <taxon>Diabrotica</taxon>
    </lineage>
</organism>
<keyword evidence="2" id="KW-1185">Reference proteome</keyword>
<protein>
    <submittedName>
        <fullName evidence="3">Uncharacterized protein LOC114341040</fullName>
    </submittedName>
</protein>
<dbReference type="Proteomes" id="UP001652700">
    <property type="component" value="Unplaced"/>
</dbReference>
<dbReference type="GO" id="GO:0019901">
    <property type="term" value="F:protein kinase binding"/>
    <property type="evidence" value="ECO:0007669"/>
    <property type="project" value="InterPro"/>
</dbReference>
<dbReference type="InterPro" id="IPR047118">
    <property type="entry name" value="Fbxo7"/>
</dbReference>
<name>A0A6P7GDT1_DIAVI</name>
<dbReference type="InParanoid" id="A0A6P7GDT1"/>
<dbReference type="OrthoDB" id="101791at2759"/>
<accession>A0A6P7GDT1</accession>
<dbReference type="RefSeq" id="XP_028147631.1">
    <property type="nucleotide sequence ID" value="XM_028291830.1"/>
</dbReference>
<gene>
    <name evidence="3" type="primary">LOC114341040</name>
</gene>
<evidence type="ECO:0000313" key="2">
    <source>
        <dbReference type="Proteomes" id="UP001652700"/>
    </source>
</evidence>
<dbReference type="GO" id="GO:1903599">
    <property type="term" value="P:positive regulation of autophagy of mitochondrion"/>
    <property type="evidence" value="ECO:0007669"/>
    <property type="project" value="TreeGrafter"/>
</dbReference>
<reference evidence="1" key="2">
    <citation type="submission" date="2025-05" db="UniProtKB">
        <authorList>
            <consortium name="EnsemblMetazoa"/>
        </authorList>
    </citation>
    <scope>IDENTIFICATION</scope>
</reference>
<proteinExistence type="predicted"/>
<dbReference type="Gene3D" id="3.40.1000.30">
    <property type="match status" value="1"/>
</dbReference>
<dbReference type="PANTHER" id="PTHR15537">
    <property type="entry name" value="F-BOX ONLY PROTEIN 7"/>
    <property type="match status" value="1"/>
</dbReference>
<reference evidence="3" key="1">
    <citation type="submission" date="2025-04" db="UniProtKB">
        <authorList>
            <consortium name="RefSeq"/>
        </authorList>
    </citation>
    <scope>IDENTIFICATION</scope>
    <source>
        <tissue evidence="3">Whole insect</tissue>
    </source>
</reference>
<dbReference type="AlphaFoldDB" id="A0A6P7GDT1"/>
<evidence type="ECO:0000313" key="3">
    <source>
        <dbReference type="RefSeq" id="XP_028147631.1"/>
    </source>
</evidence>
<dbReference type="EnsemblMetazoa" id="XM_050655633.1">
    <property type="protein sequence ID" value="XP_050511590.1"/>
    <property type="gene ID" value="LOC126887801"/>
</dbReference>
<sequence length="217" mass="25429">MDPILVEDFEVEALPQSVKNIITSLEQCVTEPSRNDILVGVIYILMLEYGFVPNHCKDSSPNQGFNLKQLLEYSKELPQNWKEHGIYTLWFYLKGYEQNQCNIVCCPSLDDLIVNCYITKIENSVFTMLVDSLSYFSSSNVNARRLNFQNLKGLSFKIKSTICYPVYQTILRSHLRFDKCMEAMPFELILLLKKYLRKFDFQNFQIAFNIQFSINYT</sequence>